<reference evidence="8 9" key="1">
    <citation type="submission" date="2016-09" db="EMBL/GenBank/DDBJ databases">
        <title>Genomic Taxonomy of the Vibrionaceae.</title>
        <authorList>
            <person name="Gonzalez-Castillo A."/>
            <person name="Gomez-Gil B."/>
            <person name="Enciso-Ibarra K."/>
        </authorList>
    </citation>
    <scope>NUCLEOTIDE SEQUENCE [LARGE SCALE GENOMIC DNA]</scope>
    <source>
        <strain evidence="6 8">CAIM 1902</strain>
        <strain evidence="7 9">CAIM 703</strain>
    </source>
</reference>
<dbReference type="SUPFAM" id="SSF46689">
    <property type="entry name" value="Homeodomain-like"/>
    <property type="match status" value="2"/>
</dbReference>
<gene>
    <name evidence="6" type="ORF">BIY20_03145</name>
    <name evidence="7" type="ORF">BIY22_16210</name>
</gene>
<dbReference type="InterPro" id="IPR018060">
    <property type="entry name" value="HTH_AraC"/>
</dbReference>
<evidence type="ECO:0000313" key="7">
    <source>
        <dbReference type="EMBL" id="OLQ92354.1"/>
    </source>
</evidence>
<organism evidence="7 9">
    <name type="scientific">Vibrio panuliri</name>
    <dbReference type="NCBI Taxonomy" id="1381081"/>
    <lineage>
        <taxon>Bacteria</taxon>
        <taxon>Pseudomonadati</taxon>
        <taxon>Pseudomonadota</taxon>
        <taxon>Gammaproteobacteria</taxon>
        <taxon>Vibrionales</taxon>
        <taxon>Vibrionaceae</taxon>
        <taxon>Vibrio</taxon>
    </lineage>
</organism>
<dbReference type="PANTHER" id="PTHR46796">
    <property type="entry name" value="HTH-TYPE TRANSCRIPTIONAL ACTIVATOR RHAS-RELATED"/>
    <property type="match status" value="1"/>
</dbReference>
<dbReference type="InterPro" id="IPR003313">
    <property type="entry name" value="AraC-bd"/>
</dbReference>
<keyword evidence="1" id="KW-0805">Transcription regulation</keyword>
<dbReference type="SUPFAM" id="SSF51215">
    <property type="entry name" value="Regulatory protein AraC"/>
    <property type="match status" value="1"/>
</dbReference>
<accession>A0A1Q9HNG6</accession>
<feature type="domain" description="HTH araC/xylS-type" evidence="5">
    <location>
        <begin position="177"/>
        <end position="274"/>
    </location>
</feature>
<dbReference type="Pfam" id="PF12833">
    <property type="entry name" value="HTH_18"/>
    <property type="match status" value="1"/>
</dbReference>
<dbReference type="GO" id="GO:0043565">
    <property type="term" value="F:sequence-specific DNA binding"/>
    <property type="evidence" value="ECO:0007669"/>
    <property type="project" value="InterPro"/>
</dbReference>
<dbReference type="Pfam" id="PF02311">
    <property type="entry name" value="AraC_binding"/>
    <property type="match status" value="1"/>
</dbReference>
<evidence type="ECO:0000313" key="8">
    <source>
        <dbReference type="Proteomes" id="UP000186039"/>
    </source>
</evidence>
<evidence type="ECO:0000256" key="4">
    <source>
        <dbReference type="ARBA" id="ARBA00023163"/>
    </source>
</evidence>
<evidence type="ECO:0000313" key="9">
    <source>
        <dbReference type="Proteomes" id="UP000186313"/>
    </source>
</evidence>
<dbReference type="RefSeq" id="WP_075706517.1">
    <property type="nucleotide sequence ID" value="NZ_AP019655.1"/>
</dbReference>
<dbReference type="EMBL" id="MJMH01000217">
    <property type="protein sequence ID" value="OLQ85801.1"/>
    <property type="molecule type" value="Genomic_DNA"/>
</dbReference>
<comment type="caution">
    <text evidence="7">The sequence shown here is derived from an EMBL/GenBank/DDBJ whole genome shotgun (WGS) entry which is preliminary data.</text>
</comment>
<dbReference type="Proteomes" id="UP000186039">
    <property type="component" value="Unassembled WGS sequence"/>
</dbReference>
<dbReference type="EMBL" id="MJMJ01000004">
    <property type="protein sequence ID" value="OLQ92354.1"/>
    <property type="molecule type" value="Genomic_DNA"/>
</dbReference>
<dbReference type="PROSITE" id="PS00041">
    <property type="entry name" value="HTH_ARAC_FAMILY_1"/>
    <property type="match status" value="1"/>
</dbReference>
<keyword evidence="2" id="KW-0238">DNA-binding</keyword>
<dbReference type="InterPro" id="IPR050204">
    <property type="entry name" value="AraC_XylS_family_regulators"/>
</dbReference>
<keyword evidence="3" id="KW-0010">Activator</keyword>
<keyword evidence="4" id="KW-0804">Transcription</keyword>
<dbReference type="InterPro" id="IPR037923">
    <property type="entry name" value="HTH-like"/>
</dbReference>
<evidence type="ECO:0000259" key="5">
    <source>
        <dbReference type="PROSITE" id="PS01124"/>
    </source>
</evidence>
<dbReference type="GO" id="GO:0003700">
    <property type="term" value="F:DNA-binding transcription factor activity"/>
    <property type="evidence" value="ECO:0007669"/>
    <property type="project" value="InterPro"/>
</dbReference>
<dbReference type="AlphaFoldDB" id="A0A1Q9HNG6"/>
<keyword evidence="8" id="KW-1185">Reference proteome</keyword>
<dbReference type="OrthoDB" id="9809338at2"/>
<evidence type="ECO:0000313" key="6">
    <source>
        <dbReference type="EMBL" id="OLQ85801.1"/>
    </source>
</evidence>
<protein>
    <submittedName>
        <fullName evidence="7">AraC family transcriptional regulator</fullName>
    </submittedName>
</protein>
<dbReference type="Gene3D" id="1.10.10.60">
    <property type="entry name" value="Homeodomain-like"/>
    <property type="match status" value="2"/>
</dbReference>
<dbReference type="Proteomes" id="UP000186313">
    <property type="component" value="Unassembled WGS sequence"/>
</dbReference>
<dbReference type="PROSITE" id="PS01124">
    <property type="entry name" value="HTH_ARAC_FAMILY_2"/>
    <property type="match status" value="1"/>
</dbReference>
<name>A0A1Q9HNG6_9VIBR</name>
<sequence length="287" mass="32913">MGQERFKEGAIFQTANELGGLEFLTAKYKTHNFSRHSHEGFTIGVIEKGAQRFFRNGGDHVAPQDSIILVNADQVHNGQSATEDGWEYKAMYPLPEQFASLTQGISNEPTIPYFPEPVVYDPEMAQQLRLVFNTLENSSNRLLRETLVYGTLVKLMARHGKKRREYEPNSRSKKQLLVAKEFLDDFPQADVSLEELAKLANLSPYHFARAFQKEFGFPPHAYQVQSRLRYALRLMKQGRTLSDVAQESGFHDQSHLHRHFKRAMGVTPKQYVKSLTNKEQFYPISSS</sequence>
<dbReference type="InterPro" id="IPR018062">
    <property type="entry name" value="HTH_AraC-typ_CS"/>
</dbReference>
<proteinExistence type="predicted"/>
<evidence type="ECO:0000256" key="1">
    <source>
        <dbReference type="ARBA" id="ARBA00023015"/>
    </source>
</evidence>
<dbReference type="InterPro" id="IPR009057">
    <property type="entry name" value="Homeodomain-like_sf"/>
</dbReference>
<evidence type="ECO:0000256" key="2">
    <source>
        <dbReference type="ARBA" id="ARBA00023125"/>
    </source>
</evidence>
<dbReference type="STRING" id="1381081.BIY22_16210"/>
<evidence type="ECO:0000256" key="3">
    <source>
        <dbReference type="ARBA" id="ARBA00023159"/>
    </source>
</evidence>
<dbReference type="SMART" id="SM00342">
    <property type="entry name" value="HTH_ARAC"/>
    <property type="match status" value="1"/>
</dbReference>
<dbReference type="PANTHER" id="PTHR46796:SF2">
    <property type="entry name" value="TRANSCRIPTIONAL REGULATORY PROTEIN"/>
    <property type="match status" value="1"/>
</dbReference>